<dbReference type="AlphaFoldDB" id="A0A699L961"/>
<proteinExistence type="predicted"/>
<accession>A0A699L961</accession>
<sequence length="122" mass="14156">MVMLANSLELMEQLGYYYTKSRLNLVEHTSLDKRSGIVIAQPWEDLRKLLKEEFWDHVMIGADVDKYIARFHELSRLVPRTVTLESKHINRYILGLDSAIYGNNGNHAVMELLPLLLMKPSK</sequence>
<evidence type="ECO:0008006" key="2">
    <source>
        <dbReference type="Google" id="ProtNLM"/>
    </source>
</evidence>
<comment type="caution">
    <text evidence="1">The sequence shown here is derived from an EMBL/GenBank/DDBJ whole genome shotgun (WGS) entry which is preliminary data.</text>
</comment>
<name>A0A699L961_TANCI</name>
<evidence type="ECO:0000313" key="1">
    <source>
        <dbReference type="EMBL" id="GFB25666.1"/>
    </source>
</evidence>
<dbReference type="EMBL" id="BKCJ010586628">
    <property type="protein sequence ID" value="GFB25666.1"/>
    <property type="molecule type" value="Genomic_DNA"/>
</dbReference>
<protein>
    <recommendedName>
        <fullName evidence="2">Reverse transcriptase domain-containing protein</fullName>
    </recommendedName>
</protein>
<gene>
    <name evidence="1" type="ORF">Tci_697637</name>
</gene>
<reference evidence="1" key="1">
    <citation type="journal article" date="2019" name="Sci. Rep.">
        <title>Draft genome of Tanacetum cinerariifolium, the natural source of mosquito coil.</title>
        <authorList>
            <person name="Yamashiro T."/>
            <person name="Shiraishi A."/>
            <person name="Satake H."/>
            <person name="Nakayama K."/>
        </authorList>
    </citation>
    <scope>NUCLEOTIDE SEQUENCE</scope>
</reference>
<feature type="non-terminal residue" evidence="1">
    <location>
        <position position="122"/>
    </location>
</feature>
<organism evidence="1">
    <name type="scientific">Tanacetum cinerariifolium</name>
    <name type="common">Dalmatian daisy</name>
    <name type="synonym">Chrysanthemum cinerariifolium</name>
    <dbReference type="NCBI Taxonomy" id="118510"/>
    <lineage>
        <taxon>Eukaryota</taxon>
        <taxon>Viridiplantae</taxon>
        <taxon>Streptophyta</taxon>
        <taxon>Embryophyta</taxon>
        <taxon>Tracheophyta</taxon>
        <taxon>Spermatophyta</taxon>
        <taxon>Magnoliopsida</taxon>
        <taxon>eudicotyledons</taxon>
        <taxon>Gunneridae</taxon>
        <taxon>Pentapetalae</taxon>
        <taxon>asterids</taxon>
        <taxon>campanulids</taxon>
        <taxon>Asterales</taxon>
        <taxon>Asteraceae</taxon>
        <taxon>Asteroideae</taxon>
        <taxon>Anthemideae</taxon>
        <taxon>Anthemidinae</taxon>
        <taxon>Tanacetum</taxon>
    </lineage>
</organism>